<dbReference type="CDD" id="cd07507">
    <property type="entry name" value="HAD_Pase"/>
    <property type="match status" value="1"/>
</dbReference>
<dbReference type="NCBIfam" id="TIGR01484">
    <property type="entry name" value="HAD-SF-IIB"/>
    <property type="match status" value="1"/>
</dbReference>
<keyword evidence="3" id="KW-0460">Magnesium</keyword>
<evidence type="ECO:0000256" key="1">
    <source>
        <dbReference type="ARBA" id="ARBA00022723"/>
    </source>
</evidence>
<keyword evidence="6" id="KW-1185">Reference proteome</keyword>
<dbReference type="RefSeq" id="WP_013702899.1">
    <property type="nucleotide sequence ID" value="NC_015387.1"/>
</dbReference>
<sequence length="273" mass="29646">MTPHLVVFTDLDGTLLDPTTYRADAARPALAALQARGIPVVFCSAKTRAELEVHRQALGVTDPFIAENGGAIFIPEGYFPFPLEGAAARDGYQVLELGLPYPEIRRRLKAIEARLGLPVRGFGDLTPQEVAARTGLSLEAARRAQAREYDETLVLEGSPDEVRRILEAIQAAGLRWTHGGRFYHATGPSDKGRAVRILTALFRKAFGPVYTVALGDGPNDRPMLEAVDRPILVEKPTGGWEAMPLAGLQRVRGVGPVGWRRAIEALLDANAPR</sequence>
<dbReference type="Gene3D" id="3.40.50.1000">
    <property type="entry name" value="HAD superfamily/HAD-like"/>
    <property type="match status" value="1"/>
</dbReference>
<name>F2NKT1_MARHT</name>
<dbReference type="HOGENOM" id="CLU_063016_0_0_0"/>
<dbReference type="Proteomes" id="UP000007030">
    <property type="component" value="Chromosome"/>
</dbReference>
<protein>
    <recommendedName>
        <fullName evidence="4">Mannosyl-3-phosphoglycerate phosphatase</fullName>
        <ecNumber evidence="4">3.1.3.70</ecNumber>
    </recommendedName>
</protein>
<dbReference type="GO" id="GO:0051479">
    <property type="term" value="P:mannosylglycerate biosynthetic process"/>
    <property type="evidence" value="ECO:0007669"/>
    <property type="project" value="InterPro"/>
</dbReference>
<dbReference type="InterPro" id="IPR006379">
    <property type="entry name" value="HAD-SF_hydro_IIB"/>
</dbReference>
<dbReference type="InterPro" id="IPR036412">
    <property type="entry name" value="HAD-like_sf"/>
</dbReference>
<dbReference type="Gene3D" id="3.30.980.20">
    <property type="entry name" value="Putative mannosyl-3-phosphoglycerate phosphatase, domain 2"/>
    <property type="match status" value="1"/>
</dbReference>
<dbReference type="GO" id="GO:0005829">
    <property type="term" value="C:cytosol"/>
    <property type="evidence" value="ECO:0007669"/>
    <property type="project" value="TreeGrafter"/>
</dbReference>
<dbReference type="GO" id="GO:0000287">
    <property type="term" value="F:magnesium ion binding"/>
    <property type="evidence" value="ECO:0007669"/>
    <property type="project" value="TreeGrafter"/>
</dbReference>
<keyword evidence="1" id="KW-0479">Metal-binding</keyword>
<proteinExistence type="predicted"/>
<dbReference type="PANTHER" id="PTHR10000">
    <property type="entry name" value="PHOSPHOSERINE PHOSPHATASE"/>
    <property type="match status" value="1"/>
</dbReference>
<organism evidence="5 6">
    <name type="scientific">Marinithermus hydrothermalis (strain DSM 14884 / JCM 11576 / T1)</name>
    <dbReference type="NCBI Taxonomy" id="869210"/>
    <lineage>
        <taxon>Bacteria</taxon>
        <taxon>Thermotogati</taxon>
        <taxon>Deinococcota</taxon>
        <taxon>Deinococci</taxon>
        <taxon>Thermales</taxon>
        <taxon>Thermaceae</taxon>
        <taxon>Marinithermus</taxon>
    </lineage>
</organism>
<dbReference type="SFLD" id="SFLDS00003">
    <property type="entry name" value="Haloacid_Dehalogenase"/>
    <property type="match status" value="1"/>
</dbReference>
<dbReference type="InterPro" id="IPR006381">
    <property type="entry name" value="HAD-SF-IIB-MPGP"/>
</dbReference>
<dbReference type="NCBIfam" id="TIGR02461">
    <property type="entry name" value="osmo_MPG_phos"/>
    <property type="match status" value="1"/>
</dbReference>
<dbReference type="KEGG" id="mhd:Marky_0081"/>
<dbReference type="InterPro" id="IPR023214">
    <property type="entry name" value="HAD_sf"/>
</dbReference>
<dbReference type="STRING" id="869210.Marky_0081"/>
<evidence type="ECO:0000256" key="4">
    <source>
        <dbReference type="NCBIfam" id="TIGR02461"/>
    </source>
</evidence>
<dbReference type="Pfam" id="PF08282">
    <property type="entry name" value="Hydrolase_3"/>
    <property type="match status" value="1"/>
</dbReference>
<dbReference type="SFLD" id="SFLDG01140">
    <property type="entry name" value="C2.B:_Phosphomannomutase_and_P"/>
    <property type="match status" value="1"/>
</dbReference>
<dbReference type="GO" id="GO:0050531">
    <property type="term" value="F:mannosyl-3-phosphoglycerate phosphatase activity"/>
    <property type="evidence" value="ECO:0007669"/>
    <property type="project" value="UniProtKB-UniRule"/>
</dbReference>
<dbReference type="SUPFAM" id="SSF56784">
    <property type="entry name" value="HAD-like"/>
    <property type="match status" value="1"/>
</dbReference>
<evidence type="ECO:0000256" key="3">
    <source>
        <dbReference type="ARBA" id="ARBA00022842"/>
    </source>
</evidence>
<dbReference type="SFLD" id="SFLDG01142">
    <property type="entry name" value="C2.B.2:_Mannosyl-3-phosphoglyc"/>
    <property type="match status" value="1"/>
</dbReference>
<accession>F2NKT1</accession>
<reference evidence="5 6" key="1">
    <citation type="journal article" date="2012" name="Stand. Genomic Sci.">
        <title>Complete genome sequence of the aerobic, heterotroph Marinithermus hydrothermalis type strain (T1(T)) from a deep-sea hydrothermal vent chimney.</title>
        <authorList>
            <person name="Copeland A."/>
            <person name="Gu W."/>
            <person name="Yasawong M."/>
            <person name="Lapidus A."/>
            <person name="Lucas S."/>
            <person name="Deshpande S."/>
            <person name="Pagani I."/>
            <person name="Tapia R."/>
            <person name="Cheng J.F."/>
            <person name="Goodwin L.A."/>
            <person name="Pitluck S."/>
            <person name="Liolios K."/>
            <person name="Ivanova N."/>
            <person name="Mavromatis K."/>
            <person name="Mikhailova N."/>
            <person name="Pati A."/>
            <person name="Chen A."/>
            <person name="Palaniappan K."/>
            <person name="Land M."/>
            <person name="Pan C."/>
            <person name="Brambilla E.M."/>
            <person name="Rohde M."/>
            <person name="Tindall B.J."/>
            <person name="Sikorski J."/>
            <person name="Goker M."/>
            <person name="Detter J.C."/>
            <person name="Bristow J."/>
            <person name="Eisen J.A."/>
            <person name="Markowitz V."/>
            <person name="Hugenholtz P."/>
            <person name="Kyrpides N.C."/>
            <person name="Klenk H.P."/>
            <person name="Woyke T."/>
        </authorList>
    </citation>
    <scope>NUCLEOTIDE SEQUENCE [LARGE SCALE GENOMIC DNA]</scope>
    <source>
        <strain evidence="6">DSM 14884 / JCM 11576 / T1</strain>
    </source>
</reference>
<gene>
    <name evidence="5" type="ordered locus">Marky_0081</name>
</gene>
<evidence type="ECO:0000313" key="5">
    <source>
        <dbReference type="EMBL" id="AEB10844.1"/>
    </source>
</evidence>
<dbReference type="InterPro" id="IPR033980">
    <property type="entry name" value="MPG_Pase_thermophiles"/>
</dbReference>
<evidence type="ECO:0000313" key="6">
    <source>
        <dbReference type="Proteomes" id="UP000007030"/>
    </source>
</evidence>
<dbReference type="NCBIfam" id="TIGR01486">
    <property type="entry name" value="HAD-SF-IIB-MPGP"/>
    <property type="match status" value="1"/>
</dbReference>
<dbReference type="EC" id="3.1.3.70" evidence="4"/>
<evidence type="ECO:0000256" key="2">
    <source>
        <dbReference type="ARBA" id="ARBA00022801"/>
    </source>
</evidence>
<dbReference type="OrthoDB" id="9814970at2"/>
<dbReference type="AlphaFoldDB" id="F2NKT1"/>
<keyword evidence="2 5" id="KW-0378">Hydrolase</keyword>
<dbReference type="EMBL" id="CP002630">
    <property type="protein sequence ID" value="AEB10844.1"/>
    <property type="molecule type" value="Genomic_DNA"/>
</dbReference>
<dbReference type="eggNOG" id="COG3769">
    <property type="taxonomic scope" value="Bacteria"/>
</dbReference>
<dbReference type="PANTHER" id="PTHR10000:SF8">
    <property type="entry name" value="HAD SUPERFAMILY HYDROLASE-LIKE, TYPE 3"/>
    <property type="match status" value="1"/>
</dbReference>